<dbReference type="InterPro" id="IPR012925">
    <property type="entry name" value="TipAS_dom"/>
</dbReference>
<dbReference type="AlphaFoldDB" id="A0A3M8D0C2"/>
<dbReference type="Pfam" id="PF07739">
    <property type="entry name" value="TipAS"/>
    <property type="match status" value="1"/>
</dbReference>
<evidence type="ECO:0000313" key="7">
    <source>
        <dbReference type="EMBL" id="RNB81514.1"/>
    </source>
</evidence>
<dbReference type="PANTHER" id="PTHR30204">
    <property type="entry name" value="REDOX-CYCLING DRUG-SENSING TRANSCRIPTIONAL ACTIVATOR SOXR"/>
    <property type="match status" value="1"/>
</dbReference>
<dbReference type="SUPFAM" id="SSF46955">
    <property type="entry name" value="Putative DNA-binding domain"/>
    <property type="match status" value="1"/>
</dbReference>
<comment type="caution">
    <text evidence="7">The sequence shown here is derived from an EMBL/GenBank/DDBJ whole genome shotgun (WGS) entry which is preliminary data.</text>
</comment>
<dbReference type="Pfam" id="PF13411">
    <property type="entry name" value="MerR_1"/>
    <property type="match status" value="1"/>
</dbReference>
<dbReference type="Gene3D" id="1.10.1660.10">
    <property type="match status" value="1"/>
</dbReference>
<evidence type="ECO:0000313" key="8">
    <source>
        <dbReference type="Proteomes" id="UP000281915"/>
    </source>
</evidence>
<feature type="coiled-coil region" evidence="5">
    <location>
        <begin position="77"/>
        <end position="111"/>
    </location>
</feature>
<dbReference type="PRINTS" id="PR00040">
    <property type="entry name" value="HTHMERR"/>
</dbReference>
<organism evidence="7 8">
    <name type="scientific">Brevibacillus panacihumi</name>
    <dbReference type="NCBI Taxonomy" id="497735"/>
    <lineage>
        <taxon>Bacteria</taxon>
        <taxon>Bacillati</taxon>
        <taxon>Bacillota</taxon>
        <taxon>Bacilli</taxon>
        <taxon>Bacillales</taxon>
        <taxon>Paenibacillaceae</taxon>
        <taxon>Brevibacillus</taxon>
    </lineage>
</organism>
<dbReference type="CDD" id="cd01106">
    <property type="entry name" value="HTH_TipAL-Mta"/>
    <property type="match status" value="1"/>
</dbReference>
<dbReference type="SUPFAM" id="SSF89082">
    <property type="entry name" value="Antibiotic binding domain of TipA-like multidrug resistance regulators"/>
    <property type="match status" value="1"/>
</dbReference>
<protein>
    <submittedName>
        <fullName evidence="7">MerR family transcriptional regulator</fullName>
    </submittedName>
</protein>
<keyword evidence="5" id="KW-0175">Coiled coil</keyword>
<keyword evidence="1" id="KW-0805">Transcription regulation</keyword>
<dbReference type="InterPro" id="IPR009061">
    <property type="entry name" value="DNA-bd_dom_put_sf"/>
</dbReference>
<dbReference type="Gene3D" id="1.10.490.50">
    <property type="entry name" value="Antibiotic binding domain of TipA-like multidrug resistance regulators"/>
    <property type="match status" value="1"/>
</dbReference>
<dbReference type="InterPro" id="IPR047057">
    <property type="entry name" value="MerR_fam"/>
</dbReference>
<dbReference type="EMBL" id="RHHT01000012">
    <property type="protein sequence ID" value="RNB81514.1"/>
    <property type="molecule type" value="Genomic_DNA"/>
</dbReference>
<reference evidence="7 8" key="1">
    <citation type="submission" date="2018-10" db="EMBL/GenBank/DDBJ databases">
        <title>Phylogenomics of Brevibacillus.</title>
        <authorList>
            <person name="Dunlap C."/>
        </authorList>
    </citation>
    <scope>NUCLEOTIDE SEQUENCE [LARGE SCALE GENOMIC DNA]</scope>
    <source>
        <strain evidence="7 8">JCM 15085</strain>
    </source>
</reference>
<dbReference type="Proteomes" id="UP000281915">
    <property type="component" value="Unassembled WGS sequence"/>
</dbReference>
<evidence type="ECO:0000256" key="5">
    <source>
        <dbReference type="SAM" id="Coils"/>
    </source>
</evidence>
<dbReference type="InterPro" id="IPR000551">
    <property type="entry name" value="MerR-type_HTH_dom"/>
</dbReference>
<evidence type="ECO:0000256" key="1">
    <source>
        <dbReference type="ARBA" id="ARBA00023015"/>
    </source>
</evidence>
<evidence type="ECO:0000256" key="2">
    <source>
        <dbReference type="ARBA" id="ARBA00023125"/>
    </source>
</evidence>
<dbReference type="GO" id="GO:0003677">
    <property type="term" value="F:DNA binding"/>
    <property type="evidence" value="ECO:0007669"/>
    <property type="project" value="UniProtKB-KW"/>
</dbReference>
<dbReference type="SMART" id="SM00422">
    <property type="entry name" value="HTH_MERR"/>
    <property type="match status" value="1"/>
</dbReference>
<dbReference type="GO" id="GO:0003700">
    <property type="term" value="F:DNA-binding transcription factor activity"/>
    <property type="evidence" value="ECO:0007669"/>
    <property type="project" value="InterPro"/>
</dbReference>
<proteinExistence type="predicted"/>
<feature type="domain" description="HTH merR-type" evidence="6">
    <location>
        <begin position="1"/>
        <end position="71"/>
    </location>
</feature>
<keyword evidence="3" id="KW-0010">Activator</keyword>
<evidence type="ECO:0000256" key="4">
    <source>
        <dbReference type="ARBA" id="ARBA00023163"/>
    </source>
</evidence>
<dbReference type="PROSITE" id="PS50937">
    <property type="entry name" value="HTH_MERR_2"/>
    <property type="match status" value="1"/>
</dbReference>
<dbReference type="RefSeq" id="WP_122912800.1">
    <property type="nucleotide sequence ID" value="NZ_RHHT01000012.1"/>
</dbReference>
<evidence type="ECO:0000259" key="6">
    <source>
        <dbReference type="PROSITE" id="PS50937"/>
    </source>
</evidence>
<sequence length="254" mass="29246">MEYTVQKLGRLAGISTRTLRYYDQIGILEPARINSSGYRIYGQAEVDKLQQIMFYRELGLPLNQIKELVNSPTFDENKALKEHHEQLLDRRKQLDDLIANVEKTIAQKEGRTTMTDQEKFAGFTKKLVEENEQKYGKEIREKYGDDVVDRSNQKLMGMTAEQYDELKRLENEVLAALGAALQTGDPASEEAQKAADLHRQWLSFTWNEYSKEAHAGLAQMYVEDERFKAYYDAVQPGMAEFLRDAIGVYTGIQK</sequence>
<accession>A0A3M8D0C2</accession>
<dbReference type="PANTHER" id="PTHR30204:SF90">
    <property type="entry name" value="HTH-TYPE TRANSCRIPTIONAL ACTIVATOR MTA"/>
    <property type="match status" value="1"/>
</dbReference>
<name>A0A3M8D0C2_9BACL</name>
<keyword evidence="2" id="KW-0238">DNA-binding</keyword>
<gene>
    <name evidence="7" type="ORF">EDM58_07500</name>
</gene>
<evidence type="ECO:0000256" key="3">
    <source>
        <dbReference type="ARBA" id="ARBA00023159"/>
    </source>
</evidence>
<keyword evidence="4" id="KW-0804">Transcription</keyword>
<dbReference type="InterPro" id="IPR036244">
    <property type="entry name" value="TipA-like_antibiotic-bd"/>
</dbReference>